<dbReference type="RefSeq" id="YP_009294162.1">
    <property type="nucleotide sequence ID" value="NC_031146.1"/>
</dbReference>
<organism evidence="7">
    <name type="scientific">Hildenbrandia rubra</name>
    <dbReference type="NCBI Taxonomy" id="31481"/>
    <lineage>
        <taxon>Eukaryota</taxon>
        <taxon>Rhodophyta</taxon>
        <taxon>Florideophyceae</taxon>
        <taxon>Hildenbrandiophycidae</taxon>
        <taxon>Hildenbrandiales</taxon>
        <taxon>Hildenbrandiaceae</taxon>
        <taxon>Hildenbrandia</taxon>
    </lineage>
</organism>
<reference evidence="7" key="1">
    <citation type="journal article" date="2016" name="BMC Biol.">
        <title>Parallel evolution of highly conserved plastid genome architecture in red seaweeds and seed plants.</title>
        <authorList>
            <person name="Lee J."/>
            <person name="Cho C.H."/>
            <person name="Park S.I."/>
            <person name="Choi J.W."/>
            <person name="Song H.S."/>
            <person name="West J.A."/>
            <person name="Bhattacharya D."/>
            <person name="Yoon H.S."/>
        </authorList>
    </citation>
    <scope>NUCLEOTIDE SEQUENCE</scope>
</reference>
<keyword evidence="3 5" id="KW-1133">Transmembrane helix</keyword>
<evidence type="ECO:0000259" key="6">
    <source>
        <dbReference type="PROSITE" id="PS51012"/>
    </source>
</evidence>
<evidence type="ECO:0000256" key="5">
    <source>
        <dbReference type="SAM" id="Phobius"/>
    </source>
</evidence>
<gene>
    <name evidence="7" type="primary">ycf38</name>
    <name evidence="7" type="ORF">Hrub_160</name>
</gene>
<dbReference type="GeneID" id="29070069"/>
<keyword evidence="4 5" id="KW-0472">Membrane</keyword>
<proteinExistence type="predicted"/>
<feature type="transmembrane region" description="Helical" evidence="5">
    <location>
        <begin position="260"/>
        <end position="280"/>
    </location>
</feature>
<feature type="transmembrane region" description="Helical" evidence="5">
    <location>
        <begin position="163"/>
        <end position="186"/>
    </location>
</feature>
<dbReference type="GO" id="GO:0043190">
    <property type="term" value="C:ATP-binding cassette (ABC) transporter complex"/>
    <property type="evidence" value="ECO:0007669"/>
    <property type="project" value="InterPro"/>
</dbReference>
<dbReference type="InterPro" id="IPR047817">
    <property type="entry name" value="ABC2_TM_bact-type"/>
</dbReference>
<sequence length="290" mass="32620">MHSQYKSILSPRRHILETFSSIRFVTQELHALNFRLMLQSWRQPSQLVAGILQPMLWLVLFGALFQNAPINLFSSNTKYGQFLSAGIVIFTAFTGSLNAGLSLMFDREFGFLNRLIVAPLVSKESIIYSSTIFISISSLTQVVFIICASIFLGNTTVNSSALLLIALIVFLITLGVTILSLSLAFILPGHIELLAFILLTNLPFLFSSTALAPLSFMPSWMQIIASLNPLSYAIETIRFVYQNHTYNLQSHIIETTWGSLVLQEVILLLVLIDIFGIYIMKRFLLSKFKR</sequence>
<dbReference type="PANTHER" id="PTHR43077:SF10">
    <property type="entry name" value="TRANSPORT PERMEASE PROTEIN"/>
    <property type="match status" value="1"/>
</dbReference>
<evidence type="ECO:0000313" key="7">
    <source>
        <dbReference type="EMBL" id="AOM67404.1"/>
    </source>
</evidence>
<dbReference type="PRINTS" id="PR00164">
    <property type="entry name" value="ABC2TRNSPORT"/>
</dbReference>
<keyword evidence="2 5" id="KW-0812">Transmembrane</keyword>
<dbReference type="Pfam" id="PF01061">
    <property type="entry name" value="ABC2_membrane"/>
    <property type="match status" value="1"/>
</dbReference>
<keyword evidence="7" id="KW-0934">Plastid</keyword>
<dbReference type="PROSITE" id="PS51012">
    <property type="entry name" value="ABC_TM2"/>
    <property type="match status" value="1"/>
</dbReference>
<comment type="subcellular location">
    <subcellularLocation>
        <location evidence="1">Membrane</location>
        <topology evidence="1">Multi-pass membrane protein</topology>
    </subcellularLocation>
</comment>
<feature type="transmembrane region" description="Helical" evidence="5">
    <location>
        <begin position="193"/>
        <end position="212"/>
    </location>
</feature>
<feature type="domain" description="ABC transmembrane type-2" evidence="6">
    <location>
        <begin position="45"/>
        <end position="283"/>
    </location>
</feature>
<dbReference type="InterPro" id="IPR051328">
    <property type="entry name" value="T7SS_ABC-Transporter"/>
</dbReference>
<protein>
    <submittedName>
        <fullName evidence="7">ABC-2 type transporter</fullName>
    </submittedName>
</protein>
<feature type="transmembrane region" description="Helical" evidence="5">
    <location>
        <begin position="47"/>
        <end position="65"/>
    </location>
</feature>
<evidence type="ECO:0000256" key="1">
    <source>
        <dbReference type="ARBA" id="ARBA00004141"/>
    </source>
</evidence>
<name>A0A1C9CGA7_9FLOR</name>
<evidence type="ECO:0000256" key="2">
    <source>
        <dbReference type="ARBA" id="ARBA00022692"/>
    </source>
</evidence>
<geneLocation type="plastid" evidence="7"/>
<dbReference type="PIRSF" id="PIRSF006648">
    <property type="entry name" value="DrrB"/>
    <property type="match status" value="1"/>
</dbReference>
<feature type="transmembrane region" description="Helical" evidence="5">
    <location>
        <begin position="85"/>
        <end position="105"/>
    </location>
</feature>
<dbReference type="PANTHER" id="PTHR43077">
    <property type="entry name" value="TRANSPORT PERMEASE YVFS-RELATED"/>
    <property type="match status" value="1"/>
</dbReference>
<dbReference type="AlphaFoldDB" id="A0A1C9CGA7"/>
<evidence type="ECO:0000256" key="3">
    <source>
        <dbReference type="ARBA" id="ARBA00022989"/>
    </source>
</evidence>
<dbReference type="InterPro" id="IPR000412">
    <property type="entry name" value="ABC_2_transport"/>
</dbReference>
<evidence type="ECO:0000256" key="4">
    <source>
        <dbReference type="ARBA" id="ARBA00023136"/>
    </source>
</evidence>
<dbReference type="EMBL" id="KX284724">
    <property type="protein sequence ID" value="AOM67404.1"/>
    <property type="molecule type" value="Genomic_DNA"/>
</dbReference>
<dbReference type="InterPro" id="IPR013525">
    <property type="entry name" value="ABC2_TM"/>
</dbReference>
<dbReference type="GO" id="GO:0140359">
    <property type="term" value="F:ABC-type transporter activity"/>
    <property type="evidence" value="ECO:0007669"/>
    <property type="project" value="InterPro"/>
</dbReference>
<accession>A0A1C9CGA7</accession>
<feature type="transmembrane region" description="Helical" evidence="5">
    <location>
        <begin position="126"/>
        <end position="151"/>
    </location>
</feature>